<dbReference type="GO" id="GO:0006004">
    <property type="term" value="P:fucose metabolic process"/>
    <property type="evidence" value="ECO:0007669"/>
    <property type="project" value="InterPro"/>
</dbReference>
<evidence type="ECO:0000256" key="2">
    <source>
        <dbReference type="ARBA" id="ARBA00007951"/>
    </source>
</evidence>
<comment type="function">
    <text evidence="1">Alpha-L-fucosidase is responsible for hydrolyzing the alpha-1,6-linked fucose joined to the reducing-end N-acetylglucosamine of the carbohydrate moieties of glycoproteins.</text>
</comment>
<dbReference type="PANTHER" id="PTHR10030:SF37">
    <property type="entry name" value="ALPHA-L-FUCOSIDASE-RELATED"/>
    <property type="match status" value="1"/>
</dbReference>
<comment type="similarity">
    <text evidence="2">Belongs to the glycosyl hydrolase 29 family.</text>
</comment>
<feature type="domain" description="Glycoside hydrolase family 29 N-terminal" evidence="8">
    <location>
        <begin position="55"/>
        <end position="413"/>
    </location>
</feature>
<dbReference type="SUPFAM" id="SSF51445">
    <property type="entry name" value="(Trans)glycosidases"/>
    <property type="match status" value="1"/>
</dbReference>
<dbReference type="GO" id="GO:0005764">
    <property type="term" value="C:lysosome"/>
    <property type="evidence" value="ECO:0007669"/>
    <property type="project" value="TreeGrafter"/>
</dbReference>
<name>A0A1M5CQF0_9BACT</name>
<dbReference type="EC" id="3.2.1.51" evidence="3"/>
<dbReference type="Pfam" id="PF01120">
    <property type="entry name" value="Alpha_L_fucos"/>
    <property type="match status" value="1"/>
</dbReference>
<dbReference type="Proteomes" id="UP000184368">
    <property type="component" value="Unassembled WGS sequence"/>
</dbReference>
<dbReference type="GO" id="GO:0004560">
    <property type="term" value="F:alpha-L-fucosidase activity"/>
    <property type="evidence" value="ECO:0007669"/>
    <property type="project" value="InterPro"/>
</dbReference>
<evidence type="ECO:0000256" key="7">
    <source>
        <dbReference type="PIRSR" id="PIRSR001092-1"/>
    </source>
</evidence>
<reference evidence="9 10" key="1">
    <citation type="submission" date="2016-11" db="EMBL/GenBank/DDBJ databases">
        <authorList>
            <person name="Jaros S."/>
            <person name="Januszkiewicz K."/>
            <person name="Wedrychowicz H."/>
        </authorList>
    </citation>
    <scope>NUCLEOTIDE SEQUENCE [LARGE SCALE GENOMIC DNA]</scope>
    <source>
        <strain evidence="9 10">DSM 26897</strain>
    </source>
</reference>
<evidence type="ECO:0000256" key="6">
    <source>
        <dbReference type="ARBA" id="ARBA00023295"/>
    </source>
</evidence>
<dbReference type="EMBL" id="FQUO01000009">
    <property type="protein sequence ID" value="SHF56985.1"/>
    <property type="molecule type" value="Genomic_DNA"/>
</dbReference>
<dbReference type="InterPro" id="IPR000933">
    <property type="entry name" value="Glyco_hydro_29"/>
</dbReference>
<evidence type="ECO:0000256" key="5">
    <source>
        <dbReference type="ARBA" id="ARBA00022801"/>
    </source>
</evidence>
<dbReference type="InterPro" id="IPR017853">
    <property type="entry name" value="GH"/>
</dbReference>
<protein>
    <recommendedName>
        <fullName evidence="3">alpha-L-fucosidase</fullName>
        <ecNumber evidence="3">3.2.1.51</ecNumber>
    </recommendedName>
</protein>
<dbReference type="AlphaFoldDB" id="A0A1M5CQF0"/>
<evidence type="ECO:0000259" key="8">
    <source>
        <dbReference type="Pfam" id="PF01120"/>
    </source>
</evidence>
<evidence type="ECO:0000256" key="3">
    <source>
        <dbReference type="ARBA" id="ARBA00012662"/>
    </source>
</evidence>
<dbReference type="GO" id="GO:0016139">
    <property type="term" value="P:glycoside catabolic process"/>
    <property type="evidence" value="ECO:0007669"/>
    <property type="project" value="TreeGrafter"/>
</dbReference>
<gene>
    <name evidence="9" type="ORF">SAMN05444008_109173</name>
</gene>
<evidence type="ECO:0000256" key="4">
    <source>
        <dbReference type="ARBA" id="ARBA00022729"/>
    </source>
</evidence>
<dbReference type="STRING" id="1302690.BUE76_08365"/>
<dbReference type="InterPro" id="IPR016286">
    <property type="entry name" value="FUC_metazoa-typ"/>
</dbReference>
<keyword evidence="10" id="KW-1185">Reference proteome</keyword>
<keyword evidence="4" id="KW-0732">Signal</keyword>
<dbReference type="PIRSF" id="PIRSF001092">
    <property type="entry name" value="Alpha-L-fucosidase"/>
    <property type="match status" value="1"/>
</dbReference>
<feature type="site" description="May be important for catalysis" evidence="7">
    <location>
        <position position="347"/>
    </location>
</feature>
<keyword evidence="5" id="KW-0378">Hydrolase</keyword>
<dbReference type="InterPro" id="IPR057739">
    <property type="entry name" value="Glyco_hydro_29_N"/>
</dbReference>
<evidence type="ECO:0000313" key="10">
    <source>
        <dbReference type="Proteomes" id="UP000184368"/>
    </source>
</evidence>
<sequence length="514" mass="58933">MLLSDGWVYQSVAAILKGFKNNYYSPEKRKDMRGCKAFSYLLFAFCMGLVKPGAAQQNVHPQSGIYEWPKEAAVKEKLDKWQDQKFGIIIHWGLYSVPGIMESWNLCSEDWIDRDSNTVYEDYKKWYWGQNAQFNPVKFNPEEWARVAKEAGMRYLVFTTKHHDGFNMFDTRQTDFKISAGPFKNNPKADVAKHVFDAFRKQQFMIGAYYSKPDWHSEYYWWPKYATADRNNNYDIRKFPWRWNQYKTFTYNQISELMNGYGSIDILWLDGGWVRPLETVNDEVRSWGARIPEWSQDIDMPRIAAMARQAQPGLLMVDRTVHGPYENYQTPEQRIPATQLPHPWESCMTLANNWGYVPGDKYKSPAKVVHTLIEVTAKGGSLLLGVGPKSDGMLTDEAVSCLQQIGKWTGKNGAAIYGTRITPNYQDGNTWFTQNPKSGTRYALVCLPENAAIPKELSWQNNLPAKGTKMTLLQTGETVKWKQEGGTVIVTLPASVRDSKESLPAVAFAYKPAE</sequence>
<keyword evidence="6" id="KW-0326">Glycosidase</keyword>
<organism evidence="9 10">
    <name type="scientific">Cnuella takakiae</name>
    <dbReference type="NCBI Taxonomy" id="1302690"/>
    <lineage>
        <taxon>Bacteria</taxon>
        <taxon>Pseudomonadati</taxon>
        <taxon>Bacteroidota</taxon>
        <taxon>Chitinophagia</taxon>
        <taxon>Chitinophagales</taxon>
        <taxon>Chitinophagaceae</taxon>
        <taxon>Cnuella</taxon>
    </lineage>
</organism>
<proteinExistence type="inferred from homology"/>
<dbReference type="PANTHER" id="PTHR10030">
    <property type="entry name" value="ALPHA-L-FUCOSIDASE"/>
    <property type="match status" value="1"/>
</dbReference>
<accession>A0A1M5CQF0</accession>
<dbReference type="SMART" id="SM00812">
    <property type="entry name" value="Alpha_L_fucos"/>
    <property type="match status" value="1"/>
</dbReference>
<dbReference type="Gene3D" id="3.20.20.80">
    <property type="entry name" value="Glycosidases"/>
    <property type="match status" value="1"/>
</dbReference>
<evidence type="ECO:0000256" key="1">
    <source>
        <dbReference type="ARBA" id="ARBA00004071"/>
    </source>
</evidence>
<evidence type="ECO:0000313" key="9">
    <source>
        <dbReference type="EMBL" id="SHF56985.1"/>
    </source>
</evidence>